<dbReference type="EMBL" id="BK015208">
    <property type="protein sequence ID" value="DAD96041.1"/>
    <property type="molecule type" value="Genomic_DNA"/>
</dbReference>
<organism evidence="1">
    <name type="scientific">Myoviridae sp. ctpjm1</name>
    <dbReference type="NCBI Taxonomy" id="2826699"/>
    <lineage>
        <taxon>Viruses</taxon>
        <taxon>Duplodnaviria</taxon>
        <taxon>Heunggongvirae</taxon>
        <taxon>Uroviricota</taxon>
        <taxon>Caudoviricetes</taxon>
    </lineage>
</organism>
<evidence type="ECO:0000313" key="1">
    <source>
        <dbReference type="EMBL" id="DAD96041.1"/>
    </source>
</evidence>
<reference evidence="1" key="1">
    <citation type="journal article" date="2021" name="Proc. Natl. Acad. Sci. U.S.A.">
        <title>A Catalog of Tens of Thousands of Viruses from Human Metagenomes Reveals Hidden Associations with Chronic Diseases.</title>
        <authorList>
            <person name="Tisza M.J."/>
            <person name="Buck C.B."/>
        </authorList>
    </citation>
    <scope>NUCLEOTIDE SEQUENCE</scope>
    <source>
        <strain evidence="1">Ctpjm1</strain>
    </source>
</reference>
<dbReference type="NCBIfam" id="TIGR01611">
    <property type="entry name" value="tail_tube"/>
    <property type="match status" value="1"/>
</dbReference>
<dbReference type="Pfam" id="PF04985">
    <property type="entry name" value="Phage_tube"/>
    <property type="match status" value="1"/>
</dbReference>
<proteinExistence type="predicted"/>
<dbReference type="InterPro" id="IPR006498">
    <property type="entry name" value="Tail_tube"/>
</dbReference>
<protein>
    <submittedName>
        <fullName evidence="1">Tail tube protein</fullName>
    </submittedName>
</protein>
<accession>A0A8S5NMV3</accession>
<name>A0A8S5NMV3_9CAUD</name>
<sequence length="172" mass="19058">MSIELNVIYNAALYLNGTTQIGKSGEVKLPEIEIEQDEYKGLGMAIGVSLPMGIKVGEAEINWNGFYPDAFRAVYDPFKAQQLMIRADIQQHNALGRVEEVPLVAVLTGNFSKSPLGTYKPKERAEFASTFLAHAGSLKAGGREILYFDAFTNQYRVDGADMFAKFRRNLGQ</sequence>